<dbReference type="EMBL" id="CP035807">
    <property type="protein sequence ID" value="QEN05194.1"/>
    <property type="molecule type" value="Genomic_DNA"/>
</dbReference>
<dbReference type="Proteomes" id="UP000323824">
    <property type="component" value="Chromosome"/>
</dbReference>
<reference evidence="2 3" key="2">
    <citation type="submission" date="2019-09" db="EMBL/GenBank/DDBJ databases">
        <title>Complete Genome Sequence and Methylome Analysis of free living Spirochaetas.</title>
        <authorList>
            <person name="Leshcheva N."/>
            <person name="Mikheeva N."/>
        </authorList>
    </citation>
    <scope>NUCLEOTIDE SEQUENCE [LARGE SCALE GENOMIC DNA]</scope>
    <source>
        <strain evidence="2 3">P</strain>
    </source>
</reference>
<accession>A0A5C1QES7</accession>
<dbReference type="RefSeq" id="WP_149568435.1">
    <property type="nucleotide sequence ID" value="NZ_CP035807.1"/>
</dbReference>
<gene>
    <name evidence="2" type="ORF">EW093_10880</name>
</gene>
<evidence type="ECO:0008006" key="4">
    <source>
        <dbReference type="Google" id="ProtNLM"/>
    </source>
</evidence>
<evidence type="ECO:0000256" key="1">
    <source>
        <dbReference type="SAM" id="SignalP"/>
    </source>
</evidence>
<proteinExistence type="predicted"/>
<protein>
    <recommendedName>
        <fullName evidence="4">Outer membrane protein beta-barrel domain-containing protein</fullName>
    </recommendedName>
</protein>
<evidence type="ECO:0000313" key="2">
    <source>
        <dbReference type="EMBL" id="QEN05194.1"/>
    </source>
</evidence>
<feature type="chain" id="PRO_5022681457" description="Outer membrane protein beta-barrel domain-containing protein" evidence="1">
    <location>
        <begin position="21"/>
        <end position="166"/>
    </location>
</feature>
<evidence type="ECO:0000313" key="3">
    <source>
        <dbReference type="Proteomes" id="UP000323824"/>
    </source>
</evidence>
<reference evidence="2 3" key="1">
    <citation type="submission" date="2019-02" db="EMBL/GenBank/DDBJ databases">
        <authorList>
            <person name="Fomenkov A."/>
            <person name="Dubinina G."/>
            <person name="Grabovich M."/>
            <person name="Vincze T."/>
            <person name="Roberts R.J."/>
        </authorList>
    </citation>
    <scope>NUCLEOTIDE SEQUENCE [LARGE SCALE GENOMIC DNA]</scope>
    <source>
        <strain evidence="2 3">P</strain>
    </source>
</reference>
<keyword evidence="1" id="KW-0732">Signal</keyword>
<dbReference type="AlphaFoldDB" id="A0A5C1QES7"/>
<feature type="signal peptide" evidence="1">
    <location>
        <begin position="1"/>
        <end position="20"/>
    </location>
</feature>
<keyword evidence="3" id="KW-1185">Reference proteome</keyword>
<dbReference type="OrthoDB" id="1470451at2"/>
<name>A0A5C1QES7_9SPIO</name>
<dbReference type="KEGG" id="sper:EW093_10880"/>
<organism evidence="2 3">
    <name type="scientific">Thiospirochaeta perfilievii</name>
    <dbReference type="NCBI Taxonomy" id="252967"/>
    <lineage>
        <taxon>Bacteria</taxon>
        <taxon>Pseudomonadati</taxon>
        <taxon>Spirochaetota</taxon>
        <taxon>Spirochaetia</taxon>
        <taxon>Spirochaetales</taxon>
        <taxon>Spirochaetaceae</taxon>
        <taxon>Thiospirochaeta</taxon>
    </lineage>
</organism>
<sequence length="166" mass="18871">MKKVFLVLLLVILLSEISSLEDQNSNLSHYIGGAAGISTGFGLSYRYWPEEYGWQVVFTPMSDGADVMINLGLGALKTLHETTYTRLFLYLVGNGTYNNYEDYDYEEMVINERKQTFESVIGIGPGLEIYLFNNIVIDIMFGFKYGFNGMFQGLGFTAETALYYRF</sequence>